<gene>
    <name evidence="1" type="ORF">LTS18_008391</name>
</gene>
<organism evidence="1 2">
    <name type="scientific">Coniosporium uncinatum</name>
    <dbReference type="NCBI Taxonomy" id="93489"/>
    <lineage>
        <taxon>Eukaryota</taxon>
        <taxon>Fungi</taxon>
        <taxon>Dikarya</taxon>
        <taxon>Ascomycota</taxon>
        <taxon>Pezizomycotina</taxon>
        <taxon>Dothideomycetes</taxon>
        <taxon>Dothideomycetes incertae sedis</taxon>
        <taxon>Coniosporium</taxon>
    </lineage>
</organism>
<dbReference type="EMBL" id="JAWDJW010002180">
    <property type="protein sequence ID" value="KAK3078121.1"/>
    <property type="molecule type" value="Genomic_DNA"/>
</dbReference>
<name>A0ACC3DNE3_9PEZI</name>
<reference evidence="1" key="1">
    <citation type="submission" date="2024-09" db="EMBL/GenBank/DDBJ databases">
        <title>Black Yeasts Isolated from many extreme environments.</title>
        <authorList>
            <person name="Coleine C."/>
            <person name="Stajich J.E."/>
            <person name="Selbmann L."/>
        </authorList>
    </citation>
    <scope>NUCLEOTIDE SEQUENCE</scope>
    <source>
        <strain evidence="1">CCFEE 5737</strain>
    </source>
</reference>
<keyword evidence="2" id="KW-1185">Reference proteome</keyword>
<evidence type="ECO:0000313" key="2">
    <source>
        <dbReference type="Proteomes" id="UP001186974"/>
    </source>
</evidence>
<sequence>MADDEGATPTEQILESCRRNNPTLLTTVLSTLPSPTAIAHTLNTAKNALGASALHVAARAGSYEVLDVLLDQEGVEIDGTDRMEGDTALHCAVRFCNGLDKGEWEEGGAVVEILLDAGCDPRLRNKAKLRPIDLVDPRNTELRSTLQKAEFSIAMAGDVVEEDGDDGPTGSGSDSD</sequence>
<dbReference type="Proteomes" id="UP001186974">
    <property type="component" value="Unassembled WGS sequence"/>
</dbReference>
<proteinExistence type="predicted"/>
<comment type="caution">
    <text evidence="1">The sequence shown here is derived from an EMBL/GenBank/DDBJ whole genome shotgun (WGS) entry which is preliminary data.</text>
</comment>
<accession>A0ACC3DNE3</accession>
<evidence type="ECO:0000313" key="1">
    <source>
        <dbReference type="EMBL" id="KAK3078121.1"/>
    </source>
</evidence>
<protein>
    <submittedName>
        <fullName evidence="1">Uncharacterized protein</fullName>
    </submittedName>
</protein>